<evidence type="ECO:0000256" key="8">
    <source>
        <dbReference type="ARBA" id="ARBA00022967"/>
    </source>
</evidence>
<evidence type="ECO:0000256" key="10">
    <source>
        <dbReference type="ARBA" id="ARBA00023136"/>
    </source>
</evidence>
<keyword evidence="8" id="KW-1278">Translocase</keyword>
<dbReference type="EMBL" id="LYOZ01000037">
    <property type="protein sequence ID" value="OCH97451.1"/>
    <property type="molecule type" value="Genomic_DNA"/>
</dbReference>
<evidence type="ECO:0000256" key="2">
    <source>
        <dbReference type="ARBA" id="ARBA00022475"/>
    </source>
</evidence>
<gene>
    <name evidence="14" type="ORF">A8135_02965</name>
</gene>
<keyword evidence="1" id="KW-0813">Transport</keyword>
<protein>
    <recommendedName>
        <fullName evidence="16">Protein translocase subunit SecA</fullName>
    </recommendedName>
</protein>
<dbReference type="InterPro" id="IPR000185">
    <property type="entry name" value="SecA"/>
</dbReference>
<proteinExistence type="predicted"/>
<evidence type="ECO:0000256" key="6">
    <source>
        <dbReference type="ARBA" id="ARBA00022840"/>
    </source>
</evidence>
<evidence type="ECO:0000256" key="9">
    <source>
        <dbReference type="ARBA" id="ARBA00023010"/>
    </source>
</evidence>
<evidence type="ECO:0000256" key="4">
    <source>
        <dbReference type="ARBA" id="ARBA00022519"/>
    </source>
</evidence>
<evidence type="ECO:0000256" key="1">
    <source>
        <dbReference type="ARBA" id="ARBA00022448"/>
    </source>
</evidence>
<feature type="coiled-coil region" evidence="11">
    <location>
        <begin position="2711"/>
        <end position="2749"/>
    </location>
</feature>
<dbReference type="PANTHER" id="PTHR30612">
    <property type="entry name" value="SECA INNER MEMBRANE COMPONENT OF SEC PROTEIN SECRETION SYSTEM"/>
    <property type="match status" value="1"/>
</dbReference>
<reference evidence="14 15" key="1">
    <citation type="submission" date="2016-05" db="EMBL/GenBank/DDBJ databases">
        <authorList>
            <person name="Prochazka B."/>
            <person name="Indra A."/>
            <person name="Hasenberger P."/>
            <person name="Blaschitz M."/>
            <person name="Wagner L."/>
            <person name="Wewalka G."/>
            <person name="Sorschag S."/>
            <person name="Schmid D."/>
            <person name="Ruppitsch W."/>
        </authorList>
    </citation>
    <scope>NUCLEOTIDE SEQUENCE [LARGE SCALE GENOMIC DNA]</scope>
    <source>
        <strain evidence="14 15">974010_12</strain>
    </source>
</reference>
<keyword evidence="2" id="KW-1003">Cell membrane</keyword>
<keyword evidence="6" id="KW-0067">ATP-binding</keyword>
<dbReference type="Gene3D" id="3.40.50.300">
    <property type="entry name" value="P-loop containing nucleotide triphosphate hydrolases"/>
    <property type="match status" value="2"/>
</dbReference>
<evidence type="ECO:0008006" key="16">
    <source>
        <dbReference type="Google" id="ProtNLM"/>
    </source>
</evidence>
<sequence>MPANFENKYLQSLFDNLTASYETETNYTPIEVTLEPQHIKEEDIDILLQFVQEKRKRLFLFKLPNDEINSNILILSARRAFLDQTATDLLNTTTEPKINTLKEALNSASSTVRANIQIQKSIHLPRHSVVAVQRPQSEHIKQLEISNLVYVPIDLPELPNLVKQLSALGIQALQETAAQKIKEYSHAFTDGIIPRNLVKGFYIDSEQHALCYTDMPHRLPSALAPTLEIPTQLKLPSLGEALKVSPNLSDIILRHLLDTSDPLAQKEGLIHASPTSAKEISALLNACNPADAEFIVPMLAKLFILGGETHTRLFIKLLRNCLNKNLSIAFLKDPVAQDAFLSPRGIKNLQKLLKLPAEQKEWWNTLAIAHLKHEKHHFDFNNFFEAYTQIFLPRIADKNLTLPNPCPINHEGHLLVTLNRVLDVLEHAQNPQEQCLALEDLDWGPTGVHYAMIQAPTSERFLQVAACMHLEKAEDVKFNLETIYNHLNGDPEKLNMLLFRYLGQHWKSRIRLTDIEAQFVEIQNQATWSAEQKNQLLFILTCTFANEENLTAEHWQKMLKNSINLLQPLSHEERADLLQGLSRCFKFKPIPSFLQIQGLLLRLLELKTSFPDKNFKNELIAPYISCLENEGFELIDTLQERMEKTNSSPENNLSVVASFAVLLQNNRQNLTLDAIKLLARIDEPDLSQNDIDELMLAINKLEMNKGSVYSDVLLSLLSKINVSKSQPLPKRQQIQALINSIIESIYLPEESTLEKQEEWLKNSIIERNLLPGCVFGNGDISKLDDLIVDALITAVKKRNDVLQIKSLKASLQENLQSKLVPDQLKEQLNQELFPLFDALADLVELLQTPNPCFEEILNKFGYFEEKMPKLLNSTYSLRGLGETKGEYILSFILTGQRLATDNQTGRIFSGILTQLHGLINREIHAYFNDERNKNKVTDLDANTCLEWLAKFNDTHSLTFLFKEELVQKKVLPALKKTLQQLNTQDPDFENSILEAAGNLAEDQPADQSLQNYKTTIETIVSYLNFLIDVKDKASDQFYTIYKQLQTPPLSRLNYRQKQVLVNTLLRADPASLNLYLKLTTQAFEENPLADTAAIDRALNGLEALFELADLEAETQTLFFKMSVAHNLKNPTPFPLATLNELKKSHIEEETKSLILKQIIQILSRMTVNDSQDLVQDLVHRTQSFLSENPVHASLCIALLKRISLDNLSRDLSTYANILTQLASMNEENREKLIAILTGFANSKKDDTVNLPILLDISKGLGRRYAIDLDQVKQLFATPPYPIAHTLNSALLAHGSEKLQAYCSSFDTNPFAKTGETRPLSEHFTTERIQEALLSLEDLLHEVKLPPLLQLKLAKQLTYIETLGYTDPLKPYDYSELKKLTSSSRQQLKERATLLLNQLRSHQVPEEQLDLIQMELLAHLREIYFRTTGLFPNTTQMLMLLLSLHTPYTNLLMRINTGEGKSLIAPILAVLQWAQGGTVDVCTANRTLLIRDYENSCEPFFKFLEIKSSLIQSDSQPKDYQLNGINCSTLEDMALFRLAAKEAKQEAFIQNEHAIHLVLDESDDALLDQITLYKLVAENPSSEAKDIHAQWIYPLAYQFINLPTFRNTDSAKGKVWDEDEDVEQFRLYINKTINEKFNGDADKQNFMLATSNTQLRQWINASCKAAKLVENKHFIVRPLKEKDETGNEVTKKMVCIPLVRSTPKTGCIFTDGVQQALQARLKTENNAQTHYFFIDADPQVLASQSARGLVRFYQNTGGRLVGISGTPGDSIELQYLATQLGTQAISVAPYAGDNRKKHPPVFTFSRNETINAIHKAIDAVKRPVKKPRLEFDSDIPIQTLEEREAFILQTKDALEKWSQTQTQPILIVSEDFDDAQAIGKSFEAYKKAGFKIQIVTGKESPEELDRIVKQAGKANTITIGTAMLARGIDINPGTHPEGLFVIQPYTDSERMTIQIAGRAARNGKPGQWLPIYQVPAPTSWFTRFMYFLFPRYRQLQSEKTIKKLQDEIKLQATLDRLYTQAIDRAQQTLMQQVHAWESLLLDLYPNDINLKNDLYQWRQVLLSELSNVQETSISADTLSLSIAQFQNAICKIWENIREEKWIAKAQQIERLTALQRLKLNYLKQLDLARELTIQDALQEKSPSFTTAATALTYQNLEAVILDKAGAALEFTQPEEDAKKQLELAQSQQLLPHLIGELCAVYPEAIKTLNTDERSRSSSFFPTLLVSLAEKVIQQKNKVLRQEDTTQITQSTVAFYQNKLSQASAAAIQELLVKIKPLLLAHTQTLASMPLIDKFKMQGLVLTFTKLYRQAGLELDEQLIALSIQYGDEIMKMLAHHLMNEFAWVNQNPQPLHALLERTVAKEAASKIYQVAEELRQAPQDKAKIQALYMVLQEQRVKLNDEYLFSLTHKNPRSVINTALTAIESLIFAPHCDQEFQESCNDSVLSTYHLGQFRTQLDDISQQFNGDTVWNYLKTTLINISEDNNQIYLIEELYETVNRFSSYTAYQPYSNALNTLKHQLSHSIKSLKKVDGFKQDTQDSLFAHKASQFAALFQVSEDQVRIRSGCDGIQSYIEVQIDDSPLREGFTGYQSSTLPMLEKERAQLMLQKEQFDRHREALLHLNDPKACEILPLELQEKFKELWTLKNLLNLDWTTLNRSSVVGLPESILTIHQHIHRLAYWDWTSLPDFDEIEKFSGKTAGDFYGDLPEKHAVLNRYAKEIQLKKSAAEQVIEEKKREIAAEEEKLSKINTQLSLPDCSLKDKLLLNGQLVLIKANISILHTKLSDPVKTLAAITEEERIGQLNQDKLTHTLSLKTKNVIAILQERAQHLLSDYLNEASKRLIATYGQELHTVTTTLGQLEQVESKKSLYQTRRFFSTQELLNYEASVKQEEAMIPTNPAREVRQPTMLTRFFWEPVRQVTTQLEALNLRL</sequence>
<keyword evidence="7" id="KW-0653">Protein transport</keyword>
<evidence type="ECO:0000256" key="3">
    <source>
        <dbReference type="ARBA" id="ARBA00022490"/>
    </source>
</evidence>
<evidence type="ECO:0000313" key="15">
    <source>
        <dbReference type="Proteomes" id="UP000093336"/>
    </source>
</evidence>
<dbReference type="InterPro" id="IPR044722">
    <property type="entry name" value="SecA_SF2_C"/>
</dbReference>
<evidence type="ECO:0000256" key="7">
    <source>
        <dbReference type="ARBA" id="ARBA00022927"/>
    </source>
</evidence>
<feature type="domain" description="SecA family profile" evidence="13">
    <location>
        <begin position="1347"/>
        <end position="2007"/>
    </location>
</feature>
<dbReference type="PANTHER" id="PTHR30612:SF0">
    <property type="entry name" value="CHLOROPLAST PROTEIN-TRANSPORTING ATPASE"/>
    <property type="match status" value="1"/>
</dbReference>
<dbReference type="PROSITE" id="PS51194">
    <property type="entry name" value="HELICASE_CTER"/>
    <property type="match status" value="1"/>
</dbReference>
<evidence type="ECO:0000256" key="5">
    <source>
        <dbReference type="ARBA" id="ARBA00022741"/>
    </source>
</evidence>
<comment type="caution">
    <text evidence="14">The sequence shown here is derived from an EMBL/GenBank/DDBJ whole genome shotgun (WGS) entry which is preliminary data.</text>
</comment>
<dbReference type="PROSITE" id="PS51196">
    <property type="entry name" value="SECA_MOTOR_DEAD"/>
    <property type="match status" value="1"/>
</dbReference>
<keyword evidence="10" id="KW-0472">Membrane</keyword>
<dbReference type="RefSeq" id="WP_065621014.1">
    <property type="nucleotide sequence ID" value="NZ_LYOZ01000037.1"/>
</dbReference>
<dbReference type="InterPro" id="IPR011115">
    <property type="entry name" value="SecA_DEAD"/>
</dbReference>
<keyword evidence="4" id="KW-0997">Cell inner membrane</keyword>
<dbReference type="SUPFAM" id="SSF52540">
    <property type="entry name" value="P-loop containing nucleoside triphosphate hydrolases"/>
    <property type="match status" value="2"/>
</dbReference>
<evidence type="ECO:0000256" key="11">
    <source>
        <dbReference type="SAM" id="Coils"/>
    </source>
</evidence>
<organism evidence="14 15">
    <name type="scientific">Legionella jamestowniensis</name>
    <dbReference type="NCBI Taxonomy" id="455"/>
    <lineage>
        <taxon>Bacteria</taxon>
        <taxon>Pseudomonadati</taxon>
        <taxon>Pseudomonadota</taxon>
        <taxon>Gammaproteobacteria</taxon>
        <taxon>Legionellales</taxon>
        <taxon>Legionellaceae</taxon>
        <taxon>Legionella</taxon>
    </lineage>
</organism>
<dbReference type="Pfam" id="PF21090">
    <property type="entry name" value="P-loop_SecA"/>
    <property type="match status" value="1"/>
</dbReference>
<keyword evidence="15" id="KW-1185">Reference proteome</keyword>
<evidence type="ECO:0000313" key="14">
    <source>
        <dbReference type="EMBL" id="OCH97451.1"/>
    </source>
</evidence>
<dbReference type="InterPro" id="IPR014018">
    <property type="entry name" value="SecA_motor_DEAD"/>
</dbReference>
<evidence type="ECO:0000259" key="12">
    <source>
        <dbReference type="PROSITE" id="PS51194"/>
    </source>
</evidence>
<keyword evidence="11" id="KW-0175">Coiled coil</keyword>
<evidence type="ECO:0000259" key="13">
    <source>
        <dbReference type="PROSITE" id="PS51196"/>
    </source>
</evidence>
<keyword evidence="9" id="KW-0811">Translocation</keyword>
<dbReference type="InterPro" id="IPR027417">
    <property type="entry name" value="P-loop_NTPase"/>
</dbReference>
<dbReference type="Pfam" id="PF07517">
    <property type="entry name" value="SecA_DEAD"/>
    <property type="match status" value="1"/>
</dbReference>
<name>A0ABX2XT69_9GAMM</name>
<feature type="domain" description="Helicase C-terminal" evidence="12">
    <location>
        <begin position="1848"/>
        <end position="2029"/>
    </location>
</feature>
<keyword evidence="5" id="KW-0547">Nucleotide-binding</keyword>
<accession>A0ABX2XT69</accession>
<dbReference type="Proteomes" id="UP000093336">
    <property type="component" value="Unassembled WGS sequence"/>
</dbReference>
<dbReference type="InterPro" id="IPR001650">
    <property type="entry name" value="Helicase_C-like"/>
</dbReference>
<keyword evidence="3" id="KW-0963">Cytoplasm</keyword>